<evidence type="ECO:0000313" key="2">
    <source>
        <dbReference type="Proteomes" id="UP000799777"/>
    </source>
</evidence>
<proteinExistence type="predicted"/>
<dbReference type="Proteomes" id="UP000799777">
    <property type="component" value="Unassembled WGS sequence"/>
</dbReference>
<name>A0A9P4GWK5_9PLEO</name>
<comment type="caution">
    <text evidence="1">The sequence shown here is derived from an EMBL/GenBank/DDBJ whole genome shotgun (WGS) entry which is preliminary data.</text>
</comment>
<sequence>MLRLKRADKAAHISSLVGPSGKKAPLTVNFNVRIGSRSVPVTGRRLTKAPVFEARRTPSTFQVLPSCILDWIRVVLHQLLPHHIQSWLRHTFPVWFLPTIFIVKELDPAKPDSFFREGEIYAKLGHLQGYTIPVHYGTVEVEHPGELETRKAHLIELVNGMPLSECTREQSIEYRSKAKIDEALALLSEMNVVQGDPAPRHFIHTANGGLRIIDFGEAYMEDDAAKLNQGDAENAMYWFSQIIDTYVRNYSI</sequence>
<keyword evidence="2" id="KW-1185">Reference proteome</keyword>
<organism evidence="1 2">
    <name type="scientific">Setomelanomma holmii</name>
    <dbReference type="NCBI Taxonomy" id="210430"/>
    <lineage>
        <taxon>Eukaryota</taxon>
        <taxon>Fungi</taxon>
        <taxon>Dikarya</taxon>
        <taxon>Ascomycota</taxon>
        <taxon>Pezizomycotina</taxon>
        <taxon>Dothideomycetes</taxon>
        <taxon>Pleosporomycetidae</taxon>
        <taxon>Pleosporales</taxon>
        <taxon>Pleosporineae</taxon>
        <taxon>Phaeosphaeriaceae</taxon>
        <taxon>Setomelanomma</taxon>
    </lineage>
</organism>
<reference evidence="1" key="1">
    <citation type="journal article" date="2020" name="Stud. Mycol.">
        <title>101 Dothideomycetes genomes: a test case for predicting lifestyles and emergence of pathogens.</title>
        <authorList>
            <person name="Haridas S."/>
            <person name="Albert R."/>
            <person name="Binder M."/>
            <person name="Bloem J."/>
            <person name="Labutti K."/>
            <person name="Salamov A."/>
            <person name="Andreopoulos B."/>
            <person name="Baker S."/>
            <person name="Barry K."/>
            <person name="Bills G."/>
            <person name="Bluhm B."/>
            <person name="Cannon C."/>
            <person name="Castanera R."/>
            <person name="Culley D."/>
            <person name="Daum C."/>
            <person name="Ezra D."/>
            <person name="Gonzalez J."/>
            <person name="Henrissat B."/>
            <person name="Kuo A."/>
            <person name="Liang C."/>
            <person name="Lipzen A."/>
            <person name="Lutzoni F."/>
            <person name="Magnuson J."/>
            <person name="Mondo S."/>
            <person name="Nolan M."/>
            <person name="Ohm R."/>
            <person name="Pangilinan J."/>
            <person name="Park H.-J."/>
            <person name="Ramirez L."/>
            <person name="Alfaro M."/>
            <person name="Sun H."/>
            <person name="Tritt A."/>
            <person name="Yoshinaga Y."/>
            <person name="Zwiers L.-H."/>
            <person name="Turgeon B."/>
            <person name="Goodwin S."/>
            <person name="Spatafora J."/>
            <person name="Crous P."/>
            <person name="Grigoriev I."/>
        </authorList>
    </citation>
    <scope>NUCLEOTIDE SEQUENCE</scope>
    <source>
        <strain evidence="1">CBS 110217</strain>
    </source>
</reference>
<dbReference type="SUPFAM" id="SSF56112">
    <property type="entry name" value="Protein kinase-like (PK-like)"/>
    <property type="match status" value="1"/>
</dbReference>
<evidence type="ECO:0008006" key="3">
    <source>
        <dbReference type="Google" id="ProtNLM"/>
    </source>
</evidence>
<protein>
    <recommendedName>
        <fullName evidence="3">Protein kinase domain-containing protein</fullName>
    </recommendedName>
</protein>
<accession>A0A9P4GWK5</accession>
<dbReference type="InterPro" id="IPR011009">
    <property type="entry name" value="Kinase-like_dom_sf"/>
</dbReference>
<dbReference type="EMBL" id="ML978431">
    <property type="protein sequence ID" value="KAF2022822.1"/>
    <property type="molecule type" value="Genomic_DNA"/>
</dbReference>
<gene>
    <name evidence="1" type="ORF">EK21DRAFT_119356</name>
</gene>
<dbReference type="AlphaFoldDB" id="A0A9P4GWK5"/>
<evidence type="ECO:0000313" key="1">
    <source>
        <dbReference type="EMBL" id="KAF2022822.1"/>
    </source>
</evidence>
<dbReference type="OrthoDB" id="3877894at2759"/>